<feature type="domain" description="Contractile injection system tube protein N-terminal" evidence="2">
    <location>
        <begin position="9"/>
        <end position="158"/>
    </location>
</feature>
<dbReference type="InterPro" id="IPR045361">
    <property type="entry name" value="CIS_tube_prot_N"/>
</dbReference>
<evidence type="ECO:0000256" key="1">
    <source>
        <dbReference type="SAM" id="MobiDB-lite"/>
    </source>
</evidence>
<evidence type="ECO:0000313" key="3">
    <source>
        <dbReference type="EMBL" id="RKP55968.1"/>
    </source>
</evidence>
<dbReference type="Pfam" id="PF19266">
    <property type="entry name" value="CIS_tube"/>
    <property type="match status" value="1"/>
</dbReference>
<comment type="caution">
    <text evidence="3">The sequence shown here is derived from an EMBL/GenBank/DDBJ whole genome shotgun (WGS) entry which is preliminary data.</text>
</comment>
<dbReference type="RefSeq" id="WP_121086784.1">
    <property type="nucleotide sequence ID" value="NZ_RBZU01000004.1"/>
</dbReference>
<accession>A0A494Y1V1</accession>
<feature type="compositionally biased region" description="Polar residues" evidence="1">
    <location>
        <begin position="214"/>
        <end position="230"/>
    </location>
</feature>
<dbReference type="Proteomes" id="UP000270342">
    <property type="component" value="Unassembled WGS sequence"/>
</dbReference>
<organism evidence="3 4">
    <name type="scientific">Pararobbsia silviterrae</name>
    <dbReference type="NCBI Taxonomy" id="1792498"/>
    <lineage>
        <taxon>Bacteria</taxon>
        <taxon>Pseudomonadati</taxon>
        <taxon>Pseudomonadota</taxon>
        <taxon>Betaproteobacteria</taxon>
        <taxon>Burkholderiales</taxon>
        <taxon>Burkholderiaceae</taxon>
        <taxon>Pararobbsia</taxon>
    </lineage>
</organism>
<dbReference type="OrthoDB" id="9815939at2"/>
<name>A0A494Y1V1_9BURK</name>
<feature type="region of interest" description="Disordered" evidence="1">
    <location>
        <begin position="210"/>
        <end position="230"/>
    </location>
</feature>
<dbReference type="AlphaFoldDB" id="A0A494Y1V1"/>
<dbReference type="EMBL" id="RBZU01000004">
    <property type="protein sequence ID" value="RKP55968.1"/>
    <property type="molecule type" value="Genomic_DNA"/>
</dbReference>
<keyword evidence="4" id="KW-1185">Reference proteome</keyword>
<sequence length="230" mass="25568">MSITLRQPAKLTIVAYSDRNRVHRVDRMSVRYNPDSVNLGYRTEYAAENFINTSEETNRYVRTRPGGLSIELLFDATMPGNWGSIDRQIARLKTVCYDVHAASQEPRYLNIYWGRMSWNNHGYFPGRITGMSVRYTLFERDAEPIRATVLLELMADDSSLLQGAKGQLESPNRVVIDMPDATSLAAVAAQTSAFLAGYVTYLAIAADNDLDSPDATSPGDSVQVSTNTEA</sequence>
<proteinExistence type="predicted"/>
<gene>
    <name evidence="3" type="ORF">D7S86_12330</name>
</gene>
<evidence type="ECO:0000259" key="2">
    <source>
        <dbReference type="Pfam" id="PF19266"/>
    </source>
</evidence>
<protein>
    <recommendedName>
        <fullName evidence="2">Contractile injection system tube protein N-terminal domain-containing protein</fullName>
    </recommendedName>
</protein>
<evidence type="ECO:0000313" key="4">
    <source>
        <dbReference type="Proteomes" id="UP000270342"/>
    </source>
</evidence>
<reference evidence="3 4" key="1">
    <citation type="submission" date="2018-10" db="EMBL/GenBank/DDBJ databases">
        <title>Robbsia sp. DHC34, isolated from soil.</title>
        <authorList>
            <person name="Gao Z.-H."/>
            <person name="Qiu L.-H."/>
        </authorList>
    </citation>
    <scope>NUCLEOTIDE SEQUENCE [LARGE SCALE GENOMIC DNA]</scope>
    <source>
        <strain evidence="3 4">DHC34</strain>
    </source>
</reference>